<keyword evidence="6" id="KW-0240">DNA-directed RNA polymerase</keyword>
<keyword evidence="11" id="KW-1185">Reference proteome</keyword>
<dbReference type="InterPro" id="IPR036428">
    <property type="entry name" value="PCD_sf"/>
</dbReference>
<dbReference type="NCBIfam" id="NF002020">
    <property type="entry name" value="PRK00823.1-5"/>
    <property type="match status" value="1"/>
</dbReference>
<dbReference type="GO" id="GO:0006729">
    <property type="term" value="P:tetrahydrobiopterin biosynthetic process"/>
    <property type="evidence" value="ECO:0007669"/>
    <property type="project" value="InterPro"/>
</dbReference>
<dbReference type="GO" id="GO:0008124">
    <property type="term" value="F:4-alpha-hydroxytetrahydrobiopterin dehydratase activity"/>
    <property type="evidence" value="ECO:0007669"/>
    <property type="project" value="UniProtKB-EC"/>
</dbReference>
<name>A0A834Y1W6_APHGI</name>
<evidence type="ECO:0000256" key="3">
    <source>
        <dbReference type="ARBA" id="ARBA00006472"/>
    </source>
</evidence>
<evidence type="ECO:0000256" key="8">
    <source>
        <dbReference type="ARBA" id="ARBA00023239"/>
    </source>
</evidence>
<dbReference type="HAMAP" id="MF_00434">
    <property type="entry name" value="Pterin_4_alpha"/>
    <property type="match status" value="1"/>
</dbReference>
<dbReference type="EC" id="4.2.1.96" evidence="5"/>
<organism evidence="10 11">
    <name type="scientific">Aphidius gifuensis</name>
    <name type="common">Parasitoid wasp</name>
    <dbReference type="NCBI Taxonomy" id="684658"/>
    <lineage>
        <taxon>Eukaryota</taxon>
        <taxon>Metazoa</taxon>
        <taxon>Ecdysozoa</taxon>
        <taxon>Arthropoda</taxon>
        <taxon>Hexapoda</taxon>
        <taxon>Insecta</taxon>
        <taxon>Pterygota</taxon>
        <taxon>Neoptera</taxon>
        <taxon>Endopterygota</taxon>
        <taxon>Hymenoptera</taxon>
        <taxon>Apocrita</taxon>
        <taxon>Ichneumonoidea</taxon>
        <taxon>Braconidae</taxon>
        <taxon>Aphidiinae</taxon>
        <taxon>Aphidius</taxon>
    </lineage>
</organism>
<dbReference type="CDD" id="cd00914">
    <property type="entry name" value="PCD_DCoH_subfamily_b"/>
    <property type="match status" value="1"/>
</dbReference>
<dbReference type="InterPro" id="IPR009668">
    <property type="entry name" value="RNA_pol-assoc_fac_A49-like"/>
</dbReference>
<evidence type="ECO:0000256" key="1">
    <source>
        <dbReference type="ARBA" id="ARBA00001554"/>
    </source>
</evidence>
<evidence type="ECO:0000256" key="7">
    <source>
        <dbReference type="ARBA" id="ARBA00023163"/>
    </source>
</evidence>
<keyword evidence="9" id="KW-0539">Nucleus</keyword>
<accession>A0A834Y1W6</accession>
<comment type="caution">
    <text evidence="10">The sequence shown here is derived from an EMBL/GenBank/DDBJ whole genome shotgun (WGS) entry which is preliminary data.</text>
</comment>
<dbReference type="Gene3D" id="3.30.1360.20">
    <property type="entry name" value="Transcriptional coactivator/pterin dehydratase"/>
    <property type="match status" value="1"/>
</dbReference>
<protein>
    <recommendedName>
        <fullName evidence="5">4a-hydroxytetrahydrobiopterin dehydratase</fullName>
        <ecNumber evidence="5">4.2.1.96</ecNumber>
    </recommendedName>
</protein>
<proteinExistence type="inferred from homology"/>
<evidence type="ECO:0000256" key="2">
    <source>
        <dbReference type="ARBA" id="ARBA00004604"/>
    </source>
</evidence>
<comment type="similarity">
    <text evidence="3">Belongs to the pterin-4-alpha-carbinolamine dehydratase family.</text>
</comment>
<evidence type="ECO:0000313" key="11">
    <source>
        <dbReference type="Proteomes" id="UP000639338"/>
    </source>
</evidence>
<gene>
    <name evidence="10" type="ORF">HCN44_005413</name>
</gene>
<evidence type="ECO:0000313" key="10">
    <source>
        <dbReference type="EMBL" id="KAF7997136.1"/>
    </source>
</evidence>
<comment type="subcellular location">
    <subcellularLocation>
        <location evidence="2">Nucleus</location>
        <location evidence="2">Nucleolus</location>
    </subcellularLocation>
</comment>
<sequence>MKMEGVIEEIIMDQKKIQPIIVKFQNGEIEEEKAKKMQVGLFRDPNENNKTLLSMSNGKMVYKGYRPDQKKEQTYTMLAIRNKNTGKVKLIQAERWLLGPVLDKEANTDDALDKNRAIHLNALNKQFGSKKAKRRTEQYEKMQVNPEDVKEDLEKKIHIPPCNRDATSVEEVYSAYDILPKDQLLILAAKHEEIVKLERKNAFFVGTLANLMKLPADSKRNEKIAILEFIYSTCQWLCLPIKTPKKLLDELCPTSPEIRSFIIKNYSVMSANGRTRPTTIRDKGFVHCLILGLMISDYTLNLELFATMISGKTGLKKLNELARIIGARSSKDNTLNIVLKLPLPPQQSLGKLEDSERMSILTPLLQTGWTLQVKRDAIYKEFLFKDFNEAFGFMTRVALKAEKMDHHPEWFNVYNKVNVTLSSHDVNGLSQRDIKMAHFIDEVANLKVDSVKEN</sequence>
<comment type="catalytic activity">
    <reaction evidence="1">
        <text>(4aS,6R)-4a-hydroxy-L-erythro-5,6,7,8-tetrahydrobiopterin = (6R)-L-erythro-6,7-dihydrobiopterin + H2O</text>
        <dbReference type="Rhea" id="RHEA:11920"/>
        <dbReference type="ChEBI" id="CHEBI:15377"/>
        <dbReference type="ChEBI" id="CHEBI:15642"/>
        <dbReference type="ChEBI" id="CHEBI:43120"/>
        <dbReference type="EC" id="4.2.1.96"/>
    </reaction>
</comment>
<keyword evidence="8" id="KW-0456">Lyase</keyword>
<dbReference type="NCBIfam" id="NF002018">
    <property type="entry name" value="PRK00823.1-3"/>
    <property type="match status" value="1"/>
</dbReference>
<dbReference type="InterPro" id="IPR001533">
    <property type="entry name" value="Pterin_deHydtase"/>
</dbReference>
<keyword evidence="7" id="KW-0804">Transcription</keyword>
<dbReference type="Pfam" id="PF01329">
    <property type="entry name" value="Pterin_4a"/>
    <property type="match status" value="1"/>
</dbReference>
<evidence type="ECO:0000256" key="5">
    <source>
        <dbReference type="ARBA" id="ARBA00013252"/>
    </source>
</evidence>
<dbReference type="GO" id="GO:0005730">
    <property type="term" value="C:nucleolus"/>
    <property type="evidence" value="ECO:0007669"/>
    <property type="project" value="UniProtKB-SubCell"/>
</dbReference>
<dbReference type="OrthoDB" id="277398at2759"/>
<dbReference type="Proteomes" id="UP000639338">
    <property type="component" value="Unassembled WGS sequence"/>
</dbReference>
<dbReference type="EMBL" id="JACMRX010000001">
    <property type="protein sequence ID" value="KAF7997136.1"/>
    <property type="molecule type" value="Genomic_DNA"/>
</dbReference>
<dbReference type="Pfam" id="PF06870">
    <property type="entry name" value="RNA_pol_I_A49"/>
    <property type="match status" value="1"/>
</dbReference>
<evidence type="ECO:0000256" key="9">
    <source>
        <dbReference type="ARBA" id="ARBA00023242"/>
    </source>
</evidence>
<dbReference type="GO" id="GO:0006351">
    <property type="term" value="P:DNA-templated transcription"/>
    <property type="evidence" value="ECO:0007669"/>
    <property type="project" value="InterPro"/>
</dbReference>
<comment type="similarity">
    <text evidence="4">Belongs to the eukaryotic RPA49/POLR1E RNA polymerase subunit family.</text>
</comment>
<reference evidence="10 11" key="1">
    <citation type="submission" date="2020-08" db="EMBL/GenBank/DDBJ databases">
        <title>Aphidius gifuensis genome sequencing and assembly.</title>
        <authorList>
            <person name="Du Z."/>
        </authorList>
    </citation>
    <scope>NUCLEOTIDE SEQUENCE [LARGE SCALE GENOMIC DNA]</scope>
    <source>
        <strain evidence="10">YNYX2018</strain>
        <tissue evidence="10">Adults</tissue>
    </source>
</reference>
<dbReference type="GO" id="GO:0000428">
    <property type="term" value="C:DNA-directed RNA polymerase complex"/>
    <property type="evidence" value="ECO:0007669"/>
    <property type="project" value="UniProtKB-KW"/>
</dbReference>
<evidence type="ECO:0000256" key="4">
    <source>
        <dbReference type="ARBA" id="ARBA00009430"/>
    </source>
</evidence>
<dbReference type="AlphaFoldDB" id="A0A834Y1W6"/>
<dbReference type="SUPFAM" id="SSF55248">
    <property type="entry name" value="PCD-like"/>
    <property type="match status" value="1"/>
</dbReference>
<evidence type="ECO:0000256" key="6">
    <source>
        <dbReference type="ARBA" id="ARBA00022478"/>
    </source>
</evidence>
<dbReference type="PANTHER" id="PTHR14440">
    <property type="entry name" value="DNA-DIRECTED RNA POLYMERASE I SUBUNIT RPA49"/>
    <property type="match status" value="1"/>
</dbReference>
<dbReference type="GO" id="GO:0003677">
    <property type="term" value="F:DNA binding"/>
    <property type="evidence" value="ECO:0007669"/>
    <property type="project" value="InterPro"/>
</dbReference>